<organism evidence="3 4">
    <name type="scientific">Jiella sonneratiae</name>
    <dbReference type="NCBI Taxonomy" id="2816856"/>
    <lineage>
        <taxon>Bacteria</taxon>
        <taxon>Pseudomonadati</taxon>
        <taxon>Pseudomonadota</taxon>
        <taxon>Alphaproteobacteria</taxon>
        <taxon>Hyphomicrobiales</taxon>
        <taxon>Aurantimonadaceae</taxon>
        <taxon>Jiella</taxon>
    </lineage>
</organism>
<protein>
    <submittedName>
        <fullName evidence="3">Bifunctional diguanylate cyclase/phosphodiesterase</fullName>
    </submittedName>
</protein>
<dbReference type="CDD" id="cd01949">
    <property type="entry name" value="GGDEF"/>
    <property type="match status" value="1"/>
</dbReference>
<reference evidence="3 4" key="1">
    <citation type="submission" date="2021-03" db="EMBL/GenBank/DDBJ databases">
        <title>Whole genome sequence of Jiella sp. MQZ13P-4.</title>
        <authorList>
            <person name="Tuo L."/>
        </authorList>
    </citation>
    <scope>NUCLEOTIDE SEQUENCE [LARGE SCALE GENOMIC DNA]</scope>
    <source>
        <strain evidence="3 4">MQZ13P-4</strain>
    </source>
</reference>
<dbReference type="NCBIfam" id="TIGR00254">
    <property type="entry name" value="GGDEF"/>
    <property type="match status" value="1"/>
</dbReference>
<dbReference type="PROSITE" id="PS50887">
    <property type="entry name" value="GGDEF"/>
    <property type="match status" value="1"/>
</dbReference>
<name>A0ABS3J235_9HYPH</name>
<dbReference type="InterPro" id="IPR035919">
    <property type="entry name" value="EAL_sf"/>
</dbReference>
<dbReference type="PANTHER" id="PTHR44757:SF2">
    <property type="entry name" value="BIOFILM ARCHITECTURE MAINTENANCE PROTEIN MBAA"/>
    <property type="match status" value="1"/>
</dbReference>
<dbReference type="SUPFAM" id="SSF141868">
    <property type="entry name" value="EAL domain-like"/>
    <property type="match status" value="1"/>
</dbReference>
<dbReference type="Pfam" id="PF00990">
    <property type="entry name" value="GGDEF"/>
    <property type="match status" value="1"/>
</dbReference>
<evidence type="ECO:0000259" key="2">
    <source>
        <dbReference type="PROSITE" id="PS50887"/>
    </source>
</evidence>
<dbReference type="InterPro" id="IPR001633">
    <property type="entry name" value="EAL_dom"/>
</dbReference>
<sequence length="645" mass="69876">MRWFSLRRLAGGTWFVAALFAGTVVLALAAIEASVETQNYQRGLLDASAYNATFDYSRAQIEVEKLARLVEGFGAGRADRDELEIGFAVVKTRLDTLPVTINGRPFKDAVAARDELAATCDEIAARLPRTAGPAMAEQMAGRLETLARTFSRLATTANAVQGDIIEGWRTRLSSALVDVGISVRLLCGFGFLLLATLVSQKLYFRRQALTDPLTGLPNRASFRDWSHRAAGAKEIAIAVVDVDLFKEINDSCGHQRGDQLLCQLGALFREVTGLRSEVARIGGDEFALLFVGPGAHERAETACTMVTRRLAVLQGTACDERRPTLSIGLAASKDGSRDLEALLLEADAAMYAAKSSGGAAIVQATDEFRSRLEQRRRLQRDIASAVSRGEFETVFQPIVDVGTLRAHGFETLLRWHHPEFGRLAPDFFIPLAEETGAIVEIGRFVLDRALAIAANWPRQLTVSVNVSAVQLGDRAFVSHVKNSLARHGVAAHRLILEITETVLIRNANAKTVIDELRSLGVGIALDDFGTGYASMGYLRQYRFDKIKIDKSFVSTMNQEGKSAAIVRAICSLARDISATVVAEGIETEELLGLVDAAGCELGQGYLFARPMSALQTSRFIERYGWCASAPVPAAANDAVATAAAR</sequence>
<evidence type="ECO:0000313" key="4">
    <source>
        <dbReference type="Proteomes" id="UP000664288"/>
    </source>
</evidence>
<dbReference type="InterPro" id="IPR052155">
    <property type="entry name" value="Biofilm_reg_signaling"/>
</dbReference>
<comment type="caution">
    <text evidence="3">The sequence shown here is derived from an EMBL/GenBank/DDBJ whole genome shotgun (WGS) entry which is preliminary data.</text>
</comment>
<gene>
    <name evidence="3" type="ORF">J1C47_05850</name>
</gene>
<dbReference type="InterPro" id="IPR029787">
    <property type="entry name" value="Nucleotide_cyclase"/>
</dbReference>
<dbReference type="SMART" id="SM00052">
    <property type="entry name" value="EAL"/>
    <property type="match status" value="1"/>
</dbReference>
<evidence type="ECO:0000259" key="1">
    <source>
        <dbReference type="PROSITE" id="PS50883"/>
    </source>
</evidence>
<keyword evidence="4" id="KW-1185">Reference proteome</keyword>
<dbReference type="InterPro" id="IPR000160">
    <property type="entry name" value="GGDEF_dom"/>
</dbReference>
<dbReference type="SMART" id="SM00267">
    <property type="entry name" value="GGDEF"/>
    <property type="match status" value="1"/>
</dbReference>
<dbReference type="EMBL" id="JAFMPY010000004">
    <property type="protein sequence ID" value="MBO0903157.1"/>
    <property type="molecule type" value="Genomic_DNA"/>
</dbReference>
<dbReference type="InterPro" id="IPR043128">
    <property type="entry name" value="Rev_trsase/Diguanyl_cyclase"/>
</dbReference>
<feature type="domain" description="EAL" evidence="1">
    <location>
        <begin position="375"/>
        <end position="624"/>
    </location>
</feature>
<accession>A0ABS3J235</accession>
<dbReference type="CDD" id="cd01948">
    <property type="entry name" value="EAL"/>
    <property type="match status" value="1"/>
</dbReference>
<dbReference type="Gene3D" id="3.20.20.450">
    <property type="entry name" value="EAL domain"/>
    <property type="match status" value="1"/>
</dbReference>
<dbReference type="Gene3D" id="3.30.70.270">
    <property type="match status" value="1"/>
</dbReference>
<feature type="domain" description="GGDEF" evidence="2">
    <location>
        <begin position="233"/>
        <end position="367"/>
    </location>
</feature>
<dbReference type="Proteomes" id="UP000664288">
    <property type="component" value="Unassembled WGS sequence"/>
</dbReference>
<dbReference type="SUPFAM" id="SSF55073">
    <property type="entry name" value="Nucleotide cyclase"/>
    <property type="match status" value="1"/>
</dbReference>
<dbReference type="Pfam" id="PF00563">
    <property type="entry name" value="EAL"/>
    <property type="match status" value="1"/>
</dbReference>
<evidence type="ECO:0000313" key="3">
    <source>
        <dbReference type="EMBL" id="MBO0903157.1"/>
    </source>
</evidence>
<dbReference type="PROSITE" id="PS50883">
    <property type="entry name" value="EAL"/>
    <property type="match status" value="1"/>
</dbReference>
<proteinExistence type="predicted"/>
<dbReference type="RefSeq" id="WP_207349774.1">
    <property type="nucleotide sequence ID" value="NZ_JAFMPY010000004.1"/>
</dbReference>
<dbReference type="PANTHER" id="PTHR44757">
    <property type="entry name" value="DIGUANYLATE CYCLASE DGCP"/>
    <property type="match status" value="1"/>
</dbReference>